<evidence type="ECO:0000313" key="2">
    <source>
        <dbReference type="EMBL" id="PHJ23745.1"/>
    </source>
</evidence>
<dbReference type="AlphaFoldDB" id="A0A2C6L8Y5"/>
<evidence type="ECO:0000256" key="1">
    <source>
        <dbReference type="SAM" id="MobiDB-lite"/>
    </source>
</evidence>
<dbReference type="Proteomes" id="UP000221165">
    <property type="component" value="Unassembled WGS sequence"/>
</dbReference>
<comment type="caution">
    <text evidence="2">The sequence shown here is derived from an EMBL/GenBank/DDBJ whole genome shotgun (WGS) entry which is preliminary data.</text>
</comment>
<protein>
    <submittedName>
        <fullName evidence="2">Uncharacterized protein</fullName>
    </submittedName>
</protein>
<organism evidence="2 3">
    <name type="scientific">Cystoisospora suis</name>
    <dbReference type="NCBI Taxonomy" id="483139"/>
    <lineage>
        <taxon>Eukaryota</taxon>
        <taxon>Sar</taxon>
        <taxon>Alveolata</taxon>
        <taxon>Apicomplexa</taxon>
        <taxon>Conoidasida</taxon>
        <taxon>Coccidia</taxon>
        <taxon>Eucoccidiorida</taxon>
        <taxon>Eimeriorina</taxon>
        <taxon>Sarcocystidae</taxon>
        <taxon>Cystoisospora</taxon>
    </lineage>
</organism>
<dbReference type="RefSeq" id="XP_067925419.1">
    <property type="nucleotide sequence ID" value="XM_068062605.1"/>
</dbReference>
<dbReference type="VEuPathDB" id="ToxoDB:CSUI_002403"/>
<name>A0A2C6L8Y5_9APIC</name>
<feature type="compositionally biased region" description="Basic residues" evidence="1">
    <location>
        <begin position="8"/>
        <end position="26"/>
    </location>
</feature>
<proteinExistence type="predicted"/>
<accession>A0A2C6L8Y5</accession>
<evidence type="ECO:0000313" key="3">
    <source>
        <dbReference type="Proteomes" id="UP000221165"/>
    </source>
</evidence>
<gene>
    <name evidence="2" type="ORF">CSUI_002403</name>
</gene>
<reference evidence="2 3" key="1">
    <citation type="journal article" date="2017" name="Int. J. Parasitol.">
        <title>The genome of the protozoan parasite Cystoisospora suis and a reverse vaccinology approach to identify vaccine candidates.</title>
        <authorList>
            <person name="Palmieri N."/>
            <person name="Shrestha A."/>
            <person name="Ruttkowski B."/>
            <person name="Beck T."/>
            <person name="Vogl C."/>
            <person name="Tomley F."/>
            <person name="Blake D.P."/>
            <person name="Joachim A."/>
        </authorList>
    </citation>
    <scope>NUCLEOTIDE SEQUENCE [LARGE SCALE GENOMIC DNA]</scope>
    <source>
        <strain evidence="2 3">Wien I</strain>
    </source>
</reference>
<feature type="region of interest" description="Disordered" evidence="1">
    <location>
        <begin position="1"/>
        <end position="83"/>
    </location>
</feature>
<keyword evidence="3" id="KW-1185">Reference proteome</keyword>
<dbReference type="EMBL" id="MIGC01001019">
    <property type="protein sequence ID" value="PHJ23745.1"/>
    <property type="molecule type" value="Genomic_DNA"/>
</dbReference>
<feature type="compositionally biased region" description="Basic residues" evidence="1">
    <location>
        <begin position="47"/>
        <end position="67"/>
    </location>
</feature>
<dbReference type="GeneID" id="94425816"/>
<sequence>MSPGWRMRERKKTKKKKERTRRKGRRRTTDGESAFPTMLGRIPRCIKEKKKKRSRRKRRRRKKKKKNSYLSLTGLPCRYTNTS</sequence>